<dbReference type="Proteomes" id="UP000052230">
    <property type="component" value="Unassembled WGS sequence"/>
</dbReference>
<dbReference type="InterPro" id="IPR021436">
    <property type="entry name" value="DUF3085"/>
</dbReference>
<dbReference type="KEGG" id="xcw:J162_02375"/>
<keyword evidence="3" id="KW-1185">Reference proteome</keyword>
<sequence length="121" mass="13563">MSIRFRGTDLRPVLTEALAQRCKLVLVKDQGVYWLAEHGERCADGRQKLLAYAIGCHPDVDDFDAWWHLAQGELGGDDFAEFFDPGHAVFKQVLHGDFDLSLSATDQLLSVRAIPSTDPHR</sequence>
<comment type="caution">
    <text evidence="1">The sequence shown here is derived from an EMBL/GenBank/DDBJ whole genome shotgun (WGS) entry which is preliminary data.</text>
</comment>
<reference evidence="1 3" key="1">
    <citation type="submission" date="2014-09" db="EMBL/GenBank/DDBJ databases">
        <authorList>
            <person name="Regsiter A."/>
        </authorList>
    </citation>
    <scope>NUCLEOTIDE SEQUENCE [LARGE SCALE GENOMIC DNA]</scope>
</reference>
<evidence type="ECO:0000313" key="2">
    <source>
        <dbReference type="EMBL" id="MBD4339272.1"/>
    </source>
</evidence>
<dbReference type="OMA" id="CRIILVK"/>
<dbReference type="Pfam" id="PF11284">
    <property type="entry name" value="DUF3085"/>
    <property type="match status" value="1"/>
</dbReference>
<name>A0A0U5FFN6_XANCI</name>
<dbReference type="KEGG" id="xcf:J172_02377"/>
<dbReference type="EMBL" id="JAABFR010002178">
    <property type="protein sequence ID" value="MBD4339272.1"/>
    <property type="molecule type" value="Genomic_DNA"/>
</dbReference>
<protein>
    <submittedName>
        <fullName evidence="2">DUF3085 domain-containing protein</fullName>
    </submittedName>
</protein>
<proteinExistence type="predicted"/>
<gene>
    <name evidence="2" type="ORF">GUH15_25115</name>
    <name evidence="1" type="ORF">XAC3562_440042</name>
</gene>
<reference evidence="2" key="2">
    <citation type="submission" date="2020-01" db="EMBL/GenBank/DDBJ databases">
        <authorList>
            <person name="Richard D."/>
        </authorList>
    </citation>
    <scope>NUCLEOTIDE SEQUENCE</scope>
    <source>
        <strain evidence="2">JP541</strain>
    </source>
</reference>
<organism evidence="1 3">
    <name type="scientific">Xanthomonas citri pv. citri</name>
    <dbReference type="NCBI Taxonomy" id="611301"/>
    <lineage>
        <taxon>Bacteria</taxon>
        <taxon>Pseudomonadati</taxon>
        <taxon>Pseudomonadota</taxon>
        <taxon>Gammaproteobacteria</taxon>
        <taxon>Lysobacterales</taxon>
        <taxon>Lysobacteraceae</taxon>
        <taxon>Xanthomonas</taxon>
    </lineage>
</organism>
<evidence type="ECO:0000313" key="1">
    <source>
        <dbReference type="EMBL" id="CEG16580.1"/>
    </source>
</evidence>
<dbReference type="PATRIC" id="fig|434928.28.peg.2435"/>
<dbReference type="GeneID" id="66911339"/>
<dbReference type="KEGG" id="xcr:J163_02370"/>
<dbReference type="KEGG" id="xcm:J164_02372"/>
<accession>A0A0U5FFN6</accession>
<dbReference type="AlphaFoldDB" id="A0A0U5FFN6"/>
<dbReference type="KEGG" id="xcu:J159_02374"/>
<dbReference type="KEGG" id="xcn:J169_02383"/>
<dbReference type="RefSeq" id="WP_011051430.1">
    <property type="nucleotide sequence ID" value="NZ_CAVLHM010000024.1"/>
</dbReference>
<dbReference type="EMBL" id="CCXZ01000138">
    <property type="protein sequence ID" value="CEG16580.1"/>
    <property type="molecule type" value="Genomic_DNA"/>
</dbReference>
<dbReference type="Proteomes" id="UP000653002">
    <property type="component" value="Unassembled WGS sequence"/>
</dbReference>
<evidence type="ECO:0000313" key="3">
    <source>
        <dbReference type="Proteomes" id="UP000052230"/>
    </source>
</evidence>